<dbReference type="InterPro" id="IPR006157">
    <property type="entry name" value="FolB_dom"/>
</dbReference>
<accession>A0A9Q0X5R2</accession>
<feature type="domain" description="Dihydroneopterin aldolase/epimerase" evidence="9">
    <location>
        <begin position="102"/>
        <end position="215"/>
    </location>
</feature>
<evidence type="ECO:0000256" key="1">
    <source>
        <dbReference type="ARBA" id="ARBA00001353"/>
    </source>
</evidence>
<evidence type="ECO:0000313" key="10">
    <source>
        <dbReference type="EMBL" id="KAJ6778551.1"/>
    </source>
</evidence>
<evidence type="ECO:0000256" key="5">
    <source>
        <dbReference type="ARBA" id="ARBA00023239"/>
    </source>
</evidence>
<dbReference type="Proteomes" id="UP001151752">
    <property type="component" value="Chromosome 16"/>
</dbReference>
<comment type="function">
    <text evidence="8">Catalyzes the conversion of 7,8-dihydroneopterin to 6-hydroxymethyl-7,8-dihydropterin.</text>
</comment>
<keyword evidence="11" id="KW-1185">Reference proteome</keyword>
<dbReference type="EC" id="4.1.2.25" evidence="8"/>
<name>A0A9Q0X5R2_9ROSI</name>
<sequence>MGTERALDRPASPLLLTSDHPRVQVRNRNKNGKKIPAPPGYPAVLLVKYLPAIEEEQEPPPFNRFKNFHSIWPLTSHSTSFPIYSVKKRRWEMRKVRGGDKLILRGLKFHGFHGVKPEERALGQKFLIDVDAWMDLRAAGKSDCLSDTVSYTEIYRIAKEIAEGPPQNLLESVAQQIASTTLSRYPQISAVRVKVGKPHVAVHGILDYLGVEILRHRSSDLPS</sequence>
<keyword evidence="4 8" id="KW-0289">Folate biosynthesis</keyword>
<dbReference type="GO" id="GO:0005737">
    <property type="term" value="C:cytoplasm"/>
    <property type="evidence" value="ECO:0007669"/>
    <property type="project" value="TreeGrafter"/>
</dbReference>
<evidence type="ECO:0000256" key="2">
    <source>
        <dbReference type="ARBA" id="ARBA00005013"/>
    </source>
</evidence>
<comment type="subunit">
    <text evidence="7">Homooctamer. Forms a hollow cylinder assembled from two ring-shaped tetramers.</text>
</comment>
<dbReference type="NCBIfam" id="TIGR00525">
    <property type="entry name" value="folB"/>
    <property type="match status" value="1"/>
</dbReference>
<dbReference type="EMBL" id="JAPFFM010000001">
    <property type="protein sequence ID" value="KAJ6778551.1"/>
    <property type="molecule type" value="Genomic_DNA"/>
</dbReference>
<evidence type="ECO:0000259" key="9">
    <source>
        <dbReference type="SMART" id="SM00905"/>
    </source>
</evidence>
<evidence type="ECO:0000256" key="7">
    <source>
        <dbReference type="ARBA" id="ARBA00063311"/>
    </source>
</evidence>
<comment type="catalytic activity">
    <reaction evidence="1 8">
        <text>7,8-dihydroneopterin = 6-hydroxymethyl-7,8-dihydropterin + glycolaldehyde</text>
        <dbReference type="Rhea" id="RHEA:10540"/>
        <dbReference type="ChEBI" id="CHEBI:17001"/>
        <dbReference type="ChEBI" id="CHEBI:17071"/>
        <dbReference type="ChEBI" id="CHEBI:44841"/>
        <dbReference type="EC" id="4.1.2.25"/>
    </reaction>
</comment>
<reference evidence="10" key="2">
    <citation type="journal article" date="2023" name="Int. J. Mol. Sci.">
        <title>De Novo Assembly and Annotation of 11 Diverse Shrub Willow (Salix) Genomes Reveals Novel Gene Organization in Sex-Linked Regions.</title>
        <authorList>
            <person name="Hyden B."/>
            <person name="Feng K."/>
            <person name="Yates T.B."/>
            <person name="Jawdy S."/>
            <person name="Cereghino C."/>
            <person name="Smart L.B."/>
            <person name="Muchero W."/>
        </authorList>
    </citation>
    <scope>NUCLEOTIDE SEQUENCE</scope>
    <source>
        <tissue evidence="10">Shoot tip</tissue>
    </source>
</reference>
<dbReference type="InterPro" id="IPR006156">
    <property type="entry name" value="Dihydroneopterin_aldolase"/>
</dbReference>
<comment type="caution">
    <text evidence="10">The sequence shown here is derived from an EMBL/GenBank/DDBJ whole genome shotgun (WGS) entry which is preliminary data.</text>
</comment>
<dbReference type="SMART" id="SM00905">
    <property type="entry name" value="FolB"/>
    <property type="match status" value="1"/>
</dbReference>
<reference evidence="10" key="1">
    <citation type="submission" date="2022-11" db="EMBL/GenBank/DDBJ databases">
        <authorList>
            <person name="Hyden B.L."/>
            <person name="Feng K."/>
            <person name="Yates T."/>
            <person name="Jawdy S."/>
            <person name="Smart L.B."/>
            <person name="Muchero W."/>
        </authorList>
    </citation>
    <scope>NUCLEOTIDE SEQUENCE</scope>
    <source>
        <tissue evidence="10">Shoot tip</tissue>
    </source>
</reference>
<dbReference type="Pfam" id="PF02152">
    <property type="entry name" value="FolB"/>
    <property type="match status" value="1"/>
</dbReference>
<evidence type="ECO:0000256" key="4">
    <source>
        <dbReference type="ARBA" id="ARBA00022909"/>
    </source>
</evidence>
<evidence type="ECO:0000256" key="8">
    <source>
        <dbReference type="RuleBase" id="RU362079"/>
    </source>
</evidence>
<evidence type="ECO:0000256" key="6">
    <source>
        <dbReference type="ARBA" id="ARBA00055579"/>
    </source>
</evidence>
<dbReference type="NCBIfam" id="TIGR00526">
    <property type="entry name" value="folB_dom"/>
    <property type="match status" value="1"/>
</dbReference>
<keyword evidence="5 8" id="KW-0456">Lyase</keyword>
<dbReference type="GO" id="GO:0004150">
    <property type="term" value="F:dihydroneopterin aldolase activity"/>
    <property type="evidence" value="ECO:0007669"/>
    <property type="project" value="UniProtKB-UniRule"/>
</dbReference>
<organism evidence="10 11">
    <name type="scientific">Salix koriyanagi</name>
    <dbReference type="NCBI Taxonomy" id="2511006"/>
    <lineage>
        <taxon>Eukaryota</taxon>
        <taxon>Viridiplantae</taxon>
        <taxon>Streptophyta</taxon>
        <taxon>Embryophyta</taxon>
        <taxon>Tracheophyta</taxon>
        <taxon>Spermatophyta</taxon>
        <taxon>Magnoliopsida</taxon>
        <taxon>eudicotyledons</taxon>
        <taxon>Gunneridae</taxon>
        <taxon>Pentapetalae</taxon>
        <taxon>rosids</taxon>
        <taxon>fabids</taxon>
        <taxon>Malpighiales</taxon>
        <taxon>Salicaceae</taxon>
        <taxon>Saliceae</taxon>
        <taxon>Salix</taxon>
    </lineage>
</organism>
<dbReference type="CDD" id="cd00534">
    <property type="entry name" value="DHNA_DHNTPE"/>
    <property type="match status" value="1"/>
</dbReference>
<dbReference type="AlphaFoldDB" id="A0A9Q0X5R2"/>
<evidence type="ECO:0000313" key="11">
    <source>
        <dbReference type="Proteomes" id="UP001151752"/>
    </source>
</evidence>
<dbReference type="Gene3D" id="3.30.1130.10">
    <property type="match status" value="1"/>
</dbReference>
<dbReference type="PANTHER" id="PTHR42844:SF1">
    <property type="entry name" value="DIHYDRONEOPTERIN ALDOLASE 1-RELATED"/>
    <property type="match status" value="1"/>
</dbReference>
<dbReference type="FunFam" id="3.30.1130.10:FF:000003">
    <property type="entry name" value="7,8-dihydroneopterin aldolase"/>
    <property type="match status" value="1"/>
</dbReference>
<dbReference type="GO" id="GO:0046654">
    <property type="term" value="P:tetrahydrofolate biosynthetic process"/>
    <property type="evidence" value="ECO:0007669"/>
    <property type="project" value="UniProtKB-UniRule"/>
</dbReference>
<dbReference type="PANTHER" id="PTHR42844">
    <property type="entry name" value="DIHYDRONEOPTERIN ALDOLASE 1-RELATED"/>
    <property type="match status" value="1"/>
</dbReference>
<evidence type="ECO:0000256" key="3">
    <source>
        <dbReference type="ARBA" id="ARBA00005708"/>
    </source>
</evidence>
<comment type="function">
    <text evidence="6">Catalyzes the conversion of 7,8-dihydroneopterin into 6-hydroxymethyl-7,8-dihydropterin, a biosynthetic precursor of the vitamin tetrahydrofolate. Can use L-threo-dihydroneopterin and D-erythro-dihydroneopterin as substrates for the formation of 6-hydroxymethyldihydropterin, but it can also catalyze the epimerization of carbon 2' of dihydroneopterin and dihydromonapterin.</text>
</comment>
<protein>
    <recommendedName>
        <fullName evidence="8">7,8-dihydroneopterin aldolase</fullName>
        <ecNumber evidence="8">4.1.2.25</ecNumber>
    </recommendedName>
</protein>
<comment type="similarity">
    <text evidence="3 8">Belongs to the DHNA family.</text>
</comment>
<dbReference type="GO" id="GO:0046656">
    <property type="term" value="P:folic acid biosynthetic process"/>
    <property type="evidence" value="ECO:0007669"/>
    <property type="project" value="UniProtKB-UniRule"/>
</dbReference>
<comment type="pathway">
    <text evidence="2 8">Cofactor biosynthesis; tetrahydrofolate biosynthesis; 2-amino-4-hydroxy-6-hydroxymethyl-7,8-dihydropteridine diphosphate from 7,8-dihydroneopterin triphosphate: step 3/4.</text>
</comment>
<dbReference type="SUPFAM" id="SSF55620">
    <property type="entry name" value="Tetrahydrobiopterin biosynthesis enzymes-like"/>
    <property type="match status" value="1"/>
</dbReference>
<proteinExistence type="inferred from homology"/>
<gene>
    <name evidence="10" type="ORF">OIU74_002358</name>
</gene>
<dbReference type="InterPro" id="IPR043133">
    <property type="entry name" value="GTP-CH-I_C/QueF"/>
</dbReference>